<evidence type="ECO:0000313" key="4">
    <source>
        <dbReference type="Ensembl" id="ENSMMOP00000011329.1"/>
    </source>
</evidence>
<dbReference type="Ensembl" id="ENSMMOT00000011525.1">
    <property type="protein sequence ID" value="ENSMMOP00000011329.1"/>
    <property type="gene ID" value="ENSMMOG00000008722.1"/>
</dbReference>
<reference evidence="4" key="1">
    <citation type="submission" date="2025-08" db="UniProtKB">
        <authorList>
            <consortium name="Ensembl"/>
        </authorList>
    </citation>
    <scope>IDENTIFICATION</scope>
</reference>
<dbReference type="STRING" id="94237.ENSMMOP00000011329"/>
<dbReference type="Gene3D" id="2.40.50.40">
    <property type="match status" value="1"/>
</dbReference>
<keyword evidence="2" id="KW-0732">Signal</keyword>
<dbReference type="InterPro" id="IPR001811">
    <property type="entry name" value="Chemokine_IL8-like_dom"/>
</dbReference>
<organism evidence="4 5">
    <name type="scientific">Mola mola</name>
    <name type="common">Ocean sunfish</name>
    <name type="synonym">Tetraodon mola</name>
    <dbReference type="NCBI Taxonomy" id="94237"/>
    <lineage>
        <taxon>Eukaryota</taxon>
        <taxon>Metazoa</taxon>
        <taxon>Chordata</taxon>
        <taxon>Craniata</taxon>
        <taxon>Vertebrata</taxon>
        <taxon>Euteleostomi</taxon>
        <taxon>Actinopterygii</taxon>
        <taxon>Neopterygii</taxon>
        <taxon>Teleostei</taxon>
        <taxon>Neoteleostei</taxon>
        <taxon>Acanthomorphata</taxon>
        <taxon>Eupercaria</taxon>
        <taxon>Tetraodontiformes</taxon>
        <taxon>Molidae</taxon>
        <taxon>Mola</taxon>
    </lineage>
</organism>
<dbReference type="SUPFAM" id="SSF54117">
    <property type="entry name" value="Interleukin 8-like chemokines"/>
    <property type="match status" value="1"/>
</dbReference>
<dbReference type="Pfam" id="PF00048">
    <property type="entry name" value="IL8"/>
    <property type="match status" value="1"/>
</dbReference>
<evidence type="ECO:0000313" key="5">
    <source>
        <dbReference type="Proteomes" id="UP000261620"/>
    </source>
</evidence>
<dbReference type="GO" id="GO:0008009">
    <property type="term" value="F:chemokine activity"/>
    <property type="evidence" value="ECO:0007669"/>
    <property type="project" value="InterPro"/>
</dbReference>
<keyword evidence="5" id="KW-1185">Reference proteome</keyword>
<dbReference type="OMA" id="NTWSSTR"/>
<dbReference type="AlphaFoldDB" id="A0A3Q3WQK1"/>
<dbReference type="Proteomes" id="UP000261620">
    <property type="component" value="Unplaced"/>
</dbReference>
<feature type="chain" id="PRO_5018759852" description="Chemokine interleukin-8-like domain-containing protein" evidence="2">
    <location>
        <begin position="20"/>
        <end position="124"/>
    </location>
</feature>
<evidence type="ECO:0000256" key="2">
    <source>
        <dbReference type="SAM" id="SignalP"/>
    </source>
</evidence>
<dbReference type="GO" id="GO:0006955">
    <property type="term" value="P:immune response"/>
    <property type="evidence" value="ECO:0007669"/>
    <property type="project" value="InterPro"/>
</dbReference>
<protein>
    <recommendedName>
        <fullName evidence="3">Chemokine interleukin-8-like domain-containing protein</fullName>
    </recommendedName>
</protein>
<evidence type="ECO:0000256" key="1">
    <source>
        <dbReference type="ARBA" id="ARBA00022514"/>
    </source>
</evidence>
<keyword evidence="1" id="KW-0202">Cytokine</keyword>
<proteinExistence type="predicted"/>
<accession>A0A3Q3WQK1</accession>
<dbReference type="InterPro" id="IPR036048">
    <property type="entry name" value="Interleukin_8-like_sf"/>
</dbReference>
<dbReference type="GO" id="GO:0005615">
    <property type="term" value="C:extracellular space"/>
    <property type="evidence" value="ECO:0007669"/>
    <property type="project" value="UniProtKB-KW"/>
</dbReference>
<name>A0A3Q3WQK1_MOLML</name>
<reference evidence="4" key="2">
    <citation type="submission" date="2025-09" db="UniProtKB">
        <authorList>
            <consortium name="Ensembl"/>
        </authorList>
    </citation>
    <scope>IDENTIFICATION</scope>
</reference>
<feature type="domain" description="Chemokine interleukin-8-like" evidence="3">
    <location>
        <begin position="27"/>
        <end position="80"/>
    </location>
</feature>
<evidence type="ECO:0000259" key="3">
    <source>
        <dbReference type="Pfam" id="PF00048"/>
    </source>
</evidence>
<sequence length="124" mass="13698">MNSAVIVCLSCLLAFGAQGQLINTSTKCKCLNGYVSNRLIPLRLIKAGPVIYHPNIFCQHMEIIIELKKKNVCVDPESPLGKLTTCLIACRHSTSGCRGGVQQMTWVSLKIRKLRPPARPPRIL</sequence>
<feature type="signal peptide" evidence="2">
    <location>
        <begin position="1"/>
        <end position="19"/>
    </location>
</feature>